<dbReference type="OrthoDB" id="6153129at2759"/>
<reference evidence="1 2" key="1">
    <citation type="journal article" date="2017" name="Genome Biol. Evol.">
        <title>Phytophthora megakarya and P. palmivora, closely related causal agents of cacao black pod rot, underwent increases in genome sizes and gene numbers by different mechanisms.</title>
        <authorList>
            <person name="Ali S.S."/>
            <person name="Shao J."/>
            <person name="Lary D.J."/>
            <person name="Kronmiller B."/>
            <person name="Shen D."/>
            <person name="Strem M.D."/>
            <person name="Amoako-Attah I."/>
            <person name="Akrofi A.Y."/>
            <person name="Begoude B.A."/>
            <person name="Ten Hoopen G.M."/>
            <person name="Coulibaly K."/>
            <person name="Kebe B.I."/>
            <person name="Melnick R.L."/>
            <person name="Guiltinan M.J."/>
            <person name="Tyler B.M."/>
            <person name="Meinhardt L.W."/>
            <person name="Bailey B.A."/>
        </authorList>
    </citation>
    <scope>NUCLEOTIDE SEQUENCE [LARGE SCALE GENOMIC DNA]</scope>
    <source>
        <strain evidence="2">sbr112.9</strain>
    </source>
</reference>
<accession>A0A2P4YHE9</accession>
<dbReference type="Proteomes" id="UP000237271">
    <property type="component" value="Unassembled WGS sequence"/>
</dbReference>
<keyword evidence="2" id="KW-1185">Reference proteome</keyword>
<dbReference type="AlphaFoldDB" id="A0A2P4YHE9"/>
<evidence type="ECO:0000313" key="1">
    <source>
        <dbReference type="EMBL" id="POM77227.1"/>
    </source>
</evidence>
<organism evidence="1 2">
    <name type="scientific">Phytophthora palmivora</name>
    <dbReference type="NCBI Taxonomy" id="4796"/>
    <lineage>
        <taxon>Eukaryota</taxon>
        <taxon>Sar</taxon>
        <taxon>Stramenopiles</taxon>
        <taxon>Oomycota</taxon>
        <taxon>Peronosporomycetes</taxon>
        <taxon>Peronosporales</taxon>
        <taxon>Peronosporaceae</taxon>
        <taxon>Phytophthora</taxon>
    </lineage>
</organism>
<gene>
    <name evidence="1" type="ORF">PHPALM_5420</name>
</gene>
<sequence length="185" mass="20815">MNDKSTSSNTNNSEEVAKFDRRTPGLFKDEWSGDAMVSLSSKNYVCYLPDNLYKTKVSAKGVQQGGGRNSDVLNSDGFEEVVRDRVTLSGTNRGFRICKETRGIITYSQKKTALNPLCHYVGSEAFFKGLVNCRSLAWCYKNFNSLEPIEASVFVKRLEKKTALSYYYDKRKVLSDGITTIPLDI</sequence>
<evidence type="ECO:0000313" key="2">
    <source>
        <dbReference type="Proteomes" id="UP000237271"/>
    </source>
</evidence>
<name>A0A2P4YHE9_9STRA</name>
<protein>
    <submittedName>
        <fullName evidence="1">Uncharacterized protein</fullName>
    </submittedName>
</protein>
<comment type="caution">
    <text evidence="1">The sequence shown here is derived from an EMBL/GenBank/DDBJ whole genome shotgun (WGS) entry which is preliminary data.</text>
</comment>
<proteinExistence type="predicted"/>
<dbReference type="EMBL" id="NCKW01002814">
    <property type="protein sequence ID" value="POM77227.1"/>
    <property type="molecule type" value="Genomic_DNA"/>
</dbReference>